<feature type="compositionally biased region" description="Polar residues" evidence="1">
    <location>
        <begin position="569"/>
        <end position="591"/>
    </location>
</feature>
<sequence length="591" mass="64371">MATRMTETLLQATDLLGTTSWTQVHAKHGIALFQAQAQPPAQHDSSSSSQTRSRSPSQSSASKSSSSASKSNPSAPRPLPCNVHAVCKFASDIRDVAASLVTATTPAFKRMMATLSSDFVDGAVVQTIVAPSALHPHRYVGLKWAAFKRASAFAKDRDLFLLEYVDLLEDAQGHLTALRVLQSVECPPPVAAAYAASPQRTRELVPLMGFLYHSTPRTRELRLTYTCTVDTPRDVAAIQTHVEKCIRGIARYTENFRVAREALVLPQQVVPMSERDRCRTCRAKFGLCRRRYNCLNGGSEGAVTPAVGRTSGRSRAQSFSVATEGDKDIDGEEEDDDDVLRGRQSCDTLLDPVRSRLIEYKTFSSAGSEDGSMLCSGVRVSKTRFPTRSFSDGLVRRNKALFAPKRRGSPADLAISIEAFRLYQQRMGTTAAAARRGEDGSEEHDNTDNESTTSSSSMSPTAQSSVKSLTLHDRSPGKSSTSLHSGRSRLRRSREARGSDEPKLELNEATGRSKNIISATSSLVQQARKLSHHRILALQQEHEFMAPMLRSTGETSSHSGLDARRRCRNSSQGSDVDVTPTSGSGAVLYSS</sequence>
<dbReference type="InterPro" id="IPR052727">
    <property type="entry name" value="Rab4/Rab5_effector"/>
</dbReference>
<feature type="region of interest" description="Disordered" evidence="1">
    <location>
        <begin position="303"/>
        <end position="339"/>
    </location>
</feature>
<evidence type="ECO:0008006" key="4">
    <source>
        <dbReference type="Google" id="ProtNLM"/>
    </source>
</evidence>
<evidence type="ECO:0000313" key="3">
    <source>
        <dbReference type="Proteomes" id="UP001162031"/>
    </source>
</evidence>
<feature type="compositionally biased region" description="Basic and acidic residues" evidence="1">
    <location>
        <begin position="435"/>
        <end position="447"/>
    </location>
</feature>
<feature type="compositionally biased region" description="Acidic residues" evidence="1">
    <location>
        <begin position="327"/>
        <end position="338"/>
    </location>
</feature>
<gene>
    <name evidence="2" type="ORF">HBR001_LOCUS697</name>
</gene>
<evidence type="ECO:0000256" key="1">
    <source>
        <dbReference type="SAM" id="MobiDB-lite"/>
    </source>
</evidence>
<dbReference type="EMBL" id="CANTFL010000086">
    <property type="protein sequence ID" value="CAI5711670.1"/>
    <property type="molecule type" value="Genomic_DNA"/>
</dbReference>
<feature type="compositionally biased region" description="Basic and acidic residues" evidence="1">
    <location>
        <begin position="493"/>
        <end position="506"/>
    </location>
</feature>
<feature type="compositionally biased region" description="Low complexity" evidence="1">
    <location>
        <begin position="36"/>
        <end position="74"/>
    </location>
</feature>
<dbReference type="Proteomes" id="UP001162031">
    <property type="component" value="Unassembled WGS sequence"/>
</dbReference>
<reference evidence="2" key="1">
    <citation type="submission" date="2022-12" db="EMBL/GenBank/DDBJ databases">
        <authorList>
            <person name="Webb A."/>
        </authorList>
    </citation>
    <scope>NUCLEOTIDE SEQUENCE</scope>
    <source>
        <strain evidence="2">Hp1</strain>
    </source>
</reference>
<comment type="caution">
    <text evidence="2">The sequence shown here is derived from an EMBL/GenBank/DDBJ whole genome shotgun (WGS) entry which is preliminary data.</text>
</comment>
<feature type="region of interest" description="Disordered" evidence="1">
    <location>
        <begin position="551"/>
        <end position="591"/>
    </location>
</feature>
<protein>
    <recommendedName>
        <fullName evidence="4">START domain-containing protein</fullName>
    </recommendedName>
</protein>
<proteinExistence type="predicted"/>
<feature type="region of interest" description="Disordered" evidence="1">
    <location>
        <begin position="430"/>
        <end position="512"/>
    </location>
</feature>
<feature type="compositionally biased region" description="Polar residues" evidence="1">
    <location>
        <begin position="311"/>
        <end position="321"/>
    </location>
</feature>
<evidence type="ECO:0000313" key="2">
    <source>
        <dbReference type="EMBL" id="CAI5711670.1"/>
    </source>
</evidence>
<dbReference type="PANTHER" id="PTHR13510:SF44">
    <property type="entry name" value="RABENOSYN-5"/>
    <property type="match status" value="1"/>
</dbReference>
<accession>A0AAV0T078</accession>
<feature type="compositionally biased region" description="Low complexity" evidence="1">
    <location>
        <begin position="451"/>
        <end position="465"/>
    </location>
</feature>
<organism evidence="2 3">
    <name type="scientific">Hyaloperonospora brassicae</name>
    <name type="common">Brassica downy mildew</name>
    <name type="synonym">Peronospora brassicae</name>
    <dbReference type="NCBI Taxonomy" id="162125"/>
    <lineage>
        <taxon>Eukaryota</taxon>
        <taxon>Sar</taxon>
        <taxon>Stramenopiles</taxon>
        <taxon>Oomycota</taxon>
        <taxon>Peronosporomycetes</taxon>
        <taxon>Peronosporales</taxon>
        <taxon>Peronosporaceae</taxon>
        <taxon>Hyaloperonospora</taxon>
    </lineage>
</organism>
<feature type="region of interest" description="Disordered" evidence="1">
    <location>
        <begin position="36"/>
        <end position="77"/>
    </location>
</feature>
<dbReference type="PANTHER" id="PTHR13510">
    <property type="entry name" value="FYVE-FINGER-CONTAINING RAB5 EFFECTOR PROTEIN RABENOSYN-5-RELATED"/>
    <property type="match status" value="1"/>
</dbReference>
<dbReference type="AlphaFoldDB" id="A0AAV0T078"/>
<keyword evidence="3" id="KW-1185">Reference proteome</keyword>
<name>A0AAV0T078_HYABA</name>